<feature type="compositionally biased region" description="Polar residues" evidence="1">
    <location>
        <begin position="12"/>
        <end position="26"/>
    </location>
</feature>
<organism evidence="3 4">
    <name type="scientific">Cuscuta australis</name>
    <dbReference type="NCBI Taxonomy" id="267555"/>
    <lineage>
        <taxon>Eukaryota</taxon>
        <taxon>Viridiplantae</taxon>
        <taxon>Streptophyta</taxon>
        <taxon>Embryophyta</taxon>
        <taxon>Tracheophyta</taxon>
        <taxon>Spermatophyta</taxon>
        <taxon>Magnoliopsida</taxon>
        <taxon>eudicotyledons</taxon>
        <taxon>Gunneridae</taxon>
        <taxon>Pentapetalae</taxon>
        <taxon>asterids</taxon>
        <taxon>lamiids</taxon>
        <taxon>Solanales</taxon>
        <taxon>Convolvulaceae</taxon>
        <taxon>Cuscuteae</taxon>
        <taxon>Cuscuta</taxon>
        <taxon>Cuscuta subgen. Grammica</taxon>
        <taxon>Cuscuta sect. Cleistogrammica</taxon>
    </lineage>
</organism>
<dbReference type="Proteomes" id="UP000249390">
    <property type="component" value="Unassembled WGS sequence"/>
</dbReference>
<evidence type="ECO:0000313" key="4">
    <source>
        <dbReference type="Proteomes" id="UP000249390"/>
    </source>
</evidence>
<evidence type="ECO:0000313" key="3">
    <source>
        <dbReference type="EMBL" id="RAL53269.1"/>
    </source>
</evidence>
<comment type="caution">
    <text evidence="3">The sequence shown here is derived from an EMBL/GenBank/DDBJ whole genome shotgun (WGS) entry which is preliminary data.</text>
</comment>
<sequence length="117" mass="13068">MIVTHWHEEWEATQNPRQDTRSTLGAHQSRWKTRTSETLICNGDAALDLQSKKAQVGMVVREAGGCFVRGAYKGLGLGYVDNALMAEAMGVREALTWLKGNYVCQPIEVEVHCETIF</sequence>
<dbReference type="PANTHER" id="PTHR47074">
    <property type="entry name" value="BNAC02G40300D PROTEIN"/>
    <property type="match status" value="1"/>
</dbReference>
<protein>
    <recommendedName>
        <fullName evidence="2">RNase H type-1 domain-containing protein</fullName>
    </recommendedName>
</protein>
<name>A0A328E9I1_9ASTE</name>
<proteinExistence type="predicted"/>
<dbReference type="AlphaFoldDB" id="A0A328E9I1"/>
<dbReference type="GO" id="GO:0003676">
    <property type="term" value="F:nucleic acid binding"/>
    <property type="evidence" value="ECO:0007669"/>
    <property type="project" value="InterPro"/>
</dbReference>
<dbReference type="Pfam" id="PF13456">
    <property type="entry name" value="RVT_3"/>
    <property type="match status" value="1"/>
</dbReference>
<gene>
    <name evidence="3" type="ORF">DM860_006941</name>
</gene>
<dbReference type="InterPro" id="IPR002156">
    <property type="entry name" value="RNaseH_domain"/>
</dbReference>
<evidence type="ECO:0000259" key="2">
    <source>
        <dbReference type="Pfam" id="PF13456"/>
    </source>
</evidence>
<dbReference type="InterPro" id="IPR052929">
    <property type="entry name" value="RNase_H-like_EbsB-rel"/>
</dbReference>
<evidence type="ECO:0000256" key="1">
    <source>
        <dbReference type="SAM" id="MobiDB-lite"/>
    </source>
</evidence>
<dbReference type="PANTHER" id="PTHR47074:SF11">
    <property type="entry name" value="REVERSE TRANSCRIPTASE-LIKE PROTEIN"/>
    <property type="match status" value="1"/>
</dbReference>
<reference evidence="3 4" key="1">
    <citation type="submission" date="2018-06" db="EMBL/GenBank/DDBJ databases">
        <title>The Genome of Cuscuta australis (Dodder) Provides Insight into the Evolution of Plant Parasitism.</title>
        <authorList>
            <person name="Liu H."/>
        </authorList>
    </citation>
    <scope>NUCLEOTIDE SEQUENCE [LARGE SCALE GENOMIC DNA]</scope>
    <source>
        <strain evidence="4">cv. Yunnan</strain>
        <tissue evidence="3">Vines</tissue>
    </source>
</reference>
<feature type="region of interest" description="Disordered" evidence="1">
    <location>
        <begin position="9"/>
        <end position="29"/>
    </location>
</feature>
<keyword evidence="4" id="KW-1185">Reference proteome</keyword>
<dbReference type="EMBL" id="NQVE01000027">
    <property type="protein sequence ID" value="RAL53269.1"/>
    <property type="molecule type" value="Genomic_DNA"/>
</dbReference>
<feature type="domain" description="RNase H type-1" evidence="2">
    <location>
        <begin position="42"/>
        <end position="117"/>
    </location>
</feature>
<accession>A0A328E9I1</accession>
<dbReference type="GO" id="GO:0004523">
    <property type="term" value="F:RNA-DNA hybrid ribonuclease activity"/>
    <property type="evidence" value="ECO:0007669"/>
    <property type="project" value="InterPro"/>
</dbReference>